<protein>
    <submittedName>
        <fullName evidence="8">Kynurenine-oxoglutarate transaminase</fullName>
    </submittedName>
</protein>
<dbReference type="OMA" id="PRDFKLC"/>
<dbReference type="PANTHER" id="PTHR43807">
    <property type="entry name" value="FI04487P"/>
    <property type="match status" value="1"/>
</dbReference>
<dbReference type="CDD" id="cd00609">
    <property type="entry name" value="AAT_like"/>
    <property type="match status" value="1"/>
</dbReference>
<dbReference type="GO" id="GO:0047536">
    <property type="term" value="F:2-aminoadipate transaminase activity"/>
    <property type="evidence" value="ECO:0007669"/>
    <property type="project" value="EnsemblFungi"/>
</dbReference>
<dbReference type="FunFam" id="3.40.640.10:FF:000024">
    <property type="entry name" value="Kynurenine--oxoglutarate transaminase 3"/>
    <property type="match status" value="1"/>
</dbReference>
<dbReference type="InterPro" id="IPR004839">
    <property type="entry name" value="Aminotransferase_I/II_large"/>
</dbReference>
<evidence type="ECO:0000256" key="2">
    <source>
        <dbReference type="ARBA" id="ARBA00007441"/>
    </source>
</evidence>
<reference evidence="8 9" key="1">
    <citation type="journal article" date="2013" name="BMC Genomics">
        <title>The genome and transcriptome of the pine saprophyte Ophiostoma piceae, and a comparison with the bark beetle-associated pine pathogen Grosmannia clavigera.</title>
        <authorList>
            <person name="Haridas S."/>
            <person name="Wang Y."/>
            <person name="Lim L."/>
            <person name="Massoumi Alamouti S."/>
            <person name="Jackman S."/>
            <person name="Docking R."/>
            <person name="Robertson G."/>
            <person name="Birol I."/>
            <person name="Bohlmann J."/>
            <person name="Breuil C."/>
        </authorList>
    </citation>
    <scope>NUCLEOTIDE SEQUENCE [LARGE SCALE GENOMIC DNA]</scope>
    <source>
        <strain evidence="8 9">UAMH 11346</strain>
    </source>
</reference>
<comment type="similarity">
    <text evidence="2">Belongs to the class-I pyridoxal-phosphate-dependent aminotransferase family.</text>
</comment>
<feature type="compositionally biased region" description="Low complexity" evidence="6">
    <location>
        <begin position="13"/>
        <end position="23"/>
    </location>
</feature>
<dbReference type="GO" id="GO:0030170">
    <property type="term" value="F:pyridoxal phosphate binding"/>
    <property type="evidence" value="ECO:0007669"/>
    <property type="project" value="InterPro"/>
</dbReference>
<dbReference type="PANTHER" id="PTHR43807:SF20">
    <property type="entry name" value="FI04487P"/>
    <property type="match status" value="1"/>
</dbReference>
<keyword evidence="9" id="KW-1185">Reference proteome</keyword>
<evidence type="ECO:0000259" key="7">
    <source>
        <dbReference type="Pfam" id="PF00155"/>
    </source>
</evidence>
<dbReference type="GO" id="GO:0016212">
    <property type="term" value="F:kynurenine-oxoglutarate transaminase activity"/>
    <property type="evidence" value="ECO:0007669"/>
    <property type="project" value="EnsemblFungi"/>
</dbReference>
<evidence type="ECO:0000256" key="3">
    <source>
        <dbReference type="ARBA" id="ARBA00022576"/>
    </source>
</evidence>
<dbReference type="GO" id="GO:0005739">
    <property type="term" value="C:mitochondrion"/>
    <property type="evidence" value="ECO:0007669"/>
    <property type="project" value="EnsemblFungi"/>
</dbReference>
<feature type="region of interest" description="Disordered" evidence="6">
    <location>
        <begin position="1"/>
        <end position="23"/>
    </location>
</feature>
<accession>S3C4L3</accession>
<dbReference type="InterPro" id="IPR015421">
    <property type="entry name" value="PyrdxlP-dep_Trfase_major"/>
</dbReference>
<name>S3C4L3_OPHP1</name>
<keyword evidence="4" id="KW-0808">Transferase</keyword>
<organism evidence="8 9">
    <name type="scientific">Ophiostoma piceae (strain UAMH 11346)</name>
    <name type="common">Sap stain fungus</name>
    <dbReference type="NCBI Taxonomy" id="1262450"/>
    <lineage>
        <taxon>Eukaryota</taxon>
        <taxon>Fungi</taxon>
        <taxon>Dikarya</taxon>
        <taxon>Ascomycota</taxon>
        <taxon>Pezizomycotina</taxon>
        <taxon>Sordariomycetes</taxon>
        <taxon>Sordariomycetidae</taxon>
        <taxon>Ophiostomatales</taxon>
        <taxon>Ophiostomataceae</taxon>
        <taxon>Ophiostoma</taxon>
    </lineage>
</organism>
<dbReference type="EMBL" id="KE148150">
    <property type="protein sequence ID" value="EPE07722.1"/>
    <property type="molecule type" value="Genomic_DNA"/>
</dbReference>
<dbReference type="Gene3D" id="3.90.1150.10">
    <property type="entry name" value="Aspartate Aminotransferase, domain 1"/>
    <property type="match status" value="1"/>
</dbReference>
<proteinExistence type="inferred from homology"/>
<evidence type="ECO:0000313" key="8">
    <source>
        <dbReference type="EMBL" id="EPE07722.1"/>
    </source>
</evidence>
<dbReference type="AlphaFoldDB" id="S3C4L3"/>
<dbReference type="InterPro" id="IPR015424">
    <property type="entry name" value="PyrdxlP-dep_Trfase"/>
</dbReference>
<evidence type="ECO:0000256" key="1">
    <source>
        <dbReference type="ARBA" id="ARBA00001933"/>
    </source>
</evidence>
<dbReference type="STRING" id="1262450.S3C4L3"/>
<dbReference type="Proteomes" id="UP000016923">
    <property type="component" value="Unassembled WGS sequence"/>
</dbReference>
<dbReference type="HOGENOM" id="CLU_017584_4_0_1"/>
<sequence length="491" mass="54336">MRLFCPRPLRQFSSSSTSSTSSASTSTSVLAGLCASPASSAFSIAPPRSFTRSPSAPSRPRLFSSSAVMSTTKLKPAARVSGQRQDVWTIINEAAAASPKQPIVNMGQGFFGYNPPKFIIDAAKDALDRVECNQYSPTKGRPRLKKAIADAYSPFWGRTINPDTEVTITTGANEGMLSAFMAFIEPGDEVIVFEPFFDQYISNIEMPGGKIVYVPMAPPADGGERTSSAGEWTIDFDFLEKSVTPRTKMLVLNTPHNPVGKVFSRAELQKIADICVKHQIIILSDEVYDRLFFVPFVRIGTLSPEVAKLTLTVGSAGKNFYATGWRVGWLIGEPELLQHVSAAHTRICYSSVSPLQEACAIGFEQADKEGFWDESIKDMKGRMDRFNEIFKELDIPYSEPEGGYFVMANLSKVKLPADYPFPPHVASRPRDFKLAWFLIQELGVAAIPPTEFYTEANQKLAEDYLRFAVCKPDDVLELAKERLRGLKKFIE</sequence>
<keyword evidence="3" id="KW-0032">Aminotransferase</keyword>
<evidence type="ECO:0000256" key="5">
    <source>
        <dbReference type="ARBA" id="ARBA00022898"/>
    </source>
</evidence>
<dbReference type="GO" id="GO:0034276">
    <property type="term" value="P:kynurenic acid biosynthetic process"/>
    <property type="evidence" value="ECO:0007669"/>
    <property type="project" value="EnsemblFungi"/>
</dbReference>
<dbReference type="SUPFAM" id="SSF53383">
    <property type="entry name" value="PLP-dependent transferases"/>
    <property type="match status" value="1"/>
</dbReference>
<dbReference type="eggNOG" id="KOG0257">
    <property type="taxonomic scope" value="Eukaryota"/>
</dbReference>
<dbReference type="Pfam" id="PF00155">
    <property type="entry name" value="Aminotran_1_2"/>
    <property type="match status" value="1"/>
</dbReference>
<dbReference type="InterPro" id="IPR015422">
    <property type="entry name" value="PyrdxlP-dep_Trfase_small"/>
</dbReference>
<dbReference type="InterPro" id="IPR051326">
    <property type="entry name" value="Kynurenine-oxoglutarate_AT"/>
</dbReference>
<keyword evidence="5" id="KW-0663">Pyridoxal phosphate</keyword>
<evidence type="ECO:0000256" key="4">
    <source>
        <dbReference type="ARBA" id="ARBA00022679"/>
    </source>
</evidence>
<dbReference type="OrthoDB" id="2414662at2759"/>
<evidence type="ECO:0000256" key="6">
    <source>
        <dbReference type="SAM" id="MobiDB-lite"/>
    </source>
</evidence>
<dbReference type="VEuPathDB" id="FungiDB:F503_00444"/>
<evidence type="ECO:0000313" key="9">
    <source>
        <dbReference type="Proteomes" id="UP000016923"/>
    </source>
</evidence>
<comment type="cofactor">
    <cofactor evidence="1">
        <name>pyridoxal 5'-phosphate</name>
        <dbReference type="ChEBI" id="CHEBI:597326"/>
    </cofactor>
</comment>
<gene>
    <name evidence="8" type="ORF">F503_00444</name>
</gene>
<feature type="domain" description="Aminotransferase class I/classII large" evidence="7">
    <location>
        <begin position="103"/>
        <end position="479"/>
    </location>
</feature>
<dbReference type="Gene3D" id="3.40.640.10">
    <property type="entry name" value="Type I PLP-dependent aspartate aminotransferase-like (Major domain)"/>
    <property type="match status" value="1"/>
</dbReference>